<name>B7QNP7_IXOSC</name>
<dbReference type="OrthoDB" id="5976811at2759"/>
<dbReference type="AlphaFoldDB" id="B7QNP7"/>
<evidence type="ECO:0000313" key="3">
    <source>
        <dbReference type="EnsemblMetazoa" id="ISCW015135-PA"/>
    </source>
</evidence>
<dbReference type="EMBL" id="DS979830">
    <property type="protein sequence ID" value="EEC20469.1"/>
    <property type="molecule type" value="Genomic_DNA"/>
</dbReference>
<sequence length="125" mass="13229">MKAFGGAVVFSVVVLVCGRTTGLQCPPESECDAAKECSSEAALVGKCSSEWTVDECGCCRNCVREEVGLPCGGSRKLGVCKAPLECIADLGVGRLADDHEEGTCHGEIFLLNLYSDDFMLVSRFA</sequence>
<dbReference type="VEuPathDB" id="VectorBase:ISCP_029524"/>
<dbReference type="InterPro" id="IPR009030">
    <property type="entry name" value="Growth_fac_rcpt_cys_sf"/>
</dbReference>
<evidence type="ECO:0000313" key="2">
    <source>
        <dbReference type="EMBL" id="EEC20469.1"/>
    </source>
</evidence>
<evidence type="ECO:0007829" key="5">
    <source>
        <dbReference type="PeptideAtlas" id="B7QNP7"/>
    </source>
</evidence>
<dbReference type="PaxDb" id="6945-B7QNP7"/>
<dbReference type="InParanoid" id="B7QNP7"/>
<accession>B7QNP7</accession>
<evidence type="ECO:0000313" key="4">
    <source>
        <dbReference type="Proteomes" id="UP000001555"/>
    </source>
</evidence>
<dbReference type="Proteomes" id="UP000001555">
    <property type="component" value="Unassembled WGS sequence"/>
</dbReference>
<dbReference type="SUPFAM" id="SSF57184">
    <property type="entry name" value="Growth factor receptor domain"/>
    <property type="match status" value="1"/>
</dbReference>
<feature type="chain" id="PRO_5014568416" description="IGFBP N-terminal domain-containing protein" evidence="1">
    <location>
        <begin position="19"/>
        <end position="125"/>
    </location>
</feature>
<evidence type="ECO:0008006" key="6">
    <source>
        <dbReference type="Google" id="ProtNLM"/>
    </source>
</evidence>
<feature type="signal peptide" evidence="1">
    <location>
        <begin position="1"/>
        <end position="18"/>
    </location>
</feature>
<keyword evidence="5" id="KW-1267">Proteomics identification</keyword>
<proteinExistence type="evidence at protein level"/>
<gene>
    <name evidence="2" type="ORF">IscW_ISCW015135</name>
</gene>
<keyword evidence="4" id="KW-1185">Reference proteome</keyword>
<protein>
    <recommendedName>
        <fullName evidence="6">IGFBP N-terminal domain-containing protein</fullName>
    </recommendedName>
</protein>
<keyword evidence="1" id="KW-0732">Signal</keyword>
<dbReference type="VEuPathDB" id="VectorBase:ISCI015135"/>
<evidence type="ECO:0000256" key="1">
    <source>
        <dbReference type="SAM" id="SignalP"/>
    </source>
</evidence>
<dbReference type="VEuPathDB" id="VectorBase:ISCW015135"/>
<dbReference type="HOGENOM" id="CLU_1995141_0_0_1"/>
<dbReference type="EnsemblMetazoa" id="ISCW015135-RA">
    <property type="protein sequence ID" value="ISCW015135-PA"/>
    <property type="gene ID" value="ISCW015135"/>
</dbReference>
<reference evidence="3" key="2">
    <citation type="submission" date="2020-05" db="UniProtKB">
        <authorList>
            <consortium name="EnsemblMetazoa"/>
        </authorList>
    </citation>
    <scope>IDENTIFICATION</scope>
    <source>
        <strain evidence="3">wikel</strain>
    </source>
</reference>
<organism>
    <name type="scientific">Ixodes scapularis</name>
    <name type="common">Black-legged tick</name>
    <name type="synonym">Deer tick</name>
    <dbReference type="NCBI Taxonomy" id="6945"/>
    <lineage>
        <taxon>Eukaryota</taxon>
        <taxon>Metazoa</taxon>
        <taxon>Ecdysozoa</taxon>
        <taxon>Arthropoda</taxon>
        <taxon>Chelicerata</taxon>
        <taxon>Arachnida</taxon>
        <taxon>Acari</taxon>
        <taxon>Parasitiformes</taxon>
        <taxon>Ixodida</taxon>
        <taxon>Ixodoidea</taxon>
        <taxon>Ixodidae</taxon>
        <taxon>Ixodinae</taxon>
        <taxon>Ixodes</taxon>
    </lineage>
</organism>
<dbReference type="EMBL" id="ABJB010574851">
    <property type="status" value="NOT_ANNOTATED_CDS"/>
    <property type="molecule type" value="Genomic_DNA"/>
</dbReference>
<reference evidence="2 4" key="1">
    <citation type="submission" date="2008-03" db="EMBL/GenBank/DDBJ databases">
        <title>Annotation of Ixodes scapularis.</title>
        <authorList>
            <consortium name="Ixodes scapularis Genome Project Consortium"/>
            <person name="Caler E."/>
            <person name="Hannick L.I."/>
            <person name="Bidwell S."/>
            <person name="Joardar V."/>
            <person name="Thiagarajan M."/>
            <person name="Amedeo P."/>
            <person name="Galinsky K.J."/>
            <person name="Schobel S."/>
            <person name="Inman J."/>
            <person name="Hostetler J."/>
            <person name="Miller J."/>
            <person name="Hammond M."/>
            <person name="Megy K."/>
            <person name="Lawson D."/>
            <person name="Kodira C."/>
            <person name="Sutton G."/>
            <person name="Meyer J."/>
            <person name="Hill C.A."/>
            <person name="Birren B."/>
            <person name="Nene V."/>
            <person name="Collins F."/>
            <person name="Alarcon-Chaidez F."/>
            <person name="Wikel S."/>
            <person name="Strausberg R."/>
        </authorList>
    </citation>
    <scope>NUCLEOTIDE SEQUENCE [LARGE SCALE GENOMIC DNA]</scope>
    <source>
        <strain evidence="4">Wikel</strain>
        <strain evidence="2">Wikel colony</strain>
    </source>
</reference>